<sequence length="196" mass="22103">MSETYHWQSSEGQALLNNIIRKCVPQWTDGLKDGQSKVVTRILDGEKVLWIAATGEGKSAAFQVPVLVHEELRRDPELCPGFVAKEKPIGIVVTPTKGLATNIVHKLSKLSIPTYTYTHENVADDIIKGIDVVQDIANCKYRIICVDPEHLKKDEWKRITSSPTFRSNIIFACAEEAHLIDEWGNPDFRPDFRYAS</sequence>
<accession>A0A8H5GIS1</accession>
<dbReference type="Pfam" id="PF00270">
    <property type="entry name" value="DEAD"/>
    <property type="match status" value="1"/>
</dbReference>
<evidence type="ECO:0000256" key="1">
    <source>
        <dbReference type="ARBA" id="ARBA00005446"/>
    </source>
</evidence>
<dbReference type="GO" id="GO:0005737">
    <property type="term" value="C:cytoplasm"/>
    <property type="evidence" value="ECO:0007669"/>
    <property type="project" value="TreeGrafter"/>
</dbReference>
<dbReference type="GO" id="GO:0000724">
    <property type="term" value="P:double-strand break repair via homologous recombination"/>
    <property type="evidence" value="ECO:0007669"/>
    <property type="project" value="TreeGrafter"/>
</dbReference>
<keyword evidence="2" id="KW-0238">DNA-binding</keyword>
<dbReference type="Proteomes" id="UP000559256">
    <property type="component" value="Unassembled WGS sequence"/>
</dbReference>
<evidence type="ECO:0000256" key="4">
    <source>
        <dbReference type="ARBA" id="ARBA00034617"/>
    </source>
</evidence>
<protein>
    <recommendedName>
        <fullName evidence="5">DNA 3'-5' helicase</fullName>
        <ecNumber evidence="5">5.6.2.4</ecNumber>
    </recommendedName>
</protein>
<keyword evidence="8" id="KW-1185">Reference proteome</keyword>
<dbReference type="PANTHER" id="PTHR13710:SF105">
    <property type="entry name" value="ATP-DEPENDENT DNA HELICASE Q1"/>
    <property type="match status" value="1"/>
</dbReference>
<dbReference type="InterPro" id="IPR027417">
    <property type="entry name" value="P-loop_NTPase"/>
</dbReference>
<gene>
    <name evidence="7" type="ORF">D9758_010826</name>
</gene>
<evidence type="ECO:0000256" key="5">
    <source>
        <dbReference type="ARBA" id="ARBA00034808"/>
    </source>
</evidence>
<organism evidence="7 8">
    <name type="scientific">Tetrapyrgos nigripes</name>
    <dbReference type="NCBI Taxonomy" id="182062"/>
    <lineage>
        <taxon>Eukaryota</taxon>
        <taxon>Fungi</taxon>
        <taxon>Dikarya</taxon>
        <taxon>Basidiomycota</taxon>
        <taxon>Agaricomycotina</taxon>
        <taxon>Agaricomycetes</taxon>
        <taxon>Agaricomycetidae</taxon>
        <taxon>Agaricales</taxon>
        <taxon>Marasmiineae</taxon>
        <taxon>Marasmiaceae</taxon>
        <taxon>Tetrapyrgos</taxon>
    </lineage>
</organism>
<dbReference type="AlphaFoldDB" id="A0A8H5GIS1"/>
<dbReference type="GO" id="GO:0005524">
    <property type="term" value="F:ATP binding"/>
    <property type="evidence" value="ECO:0007669"/>
    <property type="project" value="InterPro"/>
</dbReference>
<proteinExistence type="inferred from homology"/>
<comment type="caution">
    <text evidence="7">The sequence shown here is derived from an EMBL/GenBank/DDBJ whole genome shotgun (WGS) entry which is preliminary data.</text>
</comment>
<evidence type="ECO:0000313" key="7">
    <source>
        <dbReference type="EMBL" id="KAF5365460.1"/>
    </source>
</evidence>
<dbReference type="Gene3D" id="3.40.50.300">
    <property type="entry name" value="P-loop containing nucleotide triphosphate hydrolases"/>
    <property type="match status" value="1"/>
</dbReference>
<dbReference type="PROSITE" id="PS51192">
    <property type="entry name" value="HELICASE_ATP_BIND_1"/>
    <property type="match status" value="1"/>
</dbReference>
<keyword evidence="3" id="KW-0413">Isomerase</keyword>
<comment type="catalytic activity">
    <reaction evidence="4">
        <text>Couples ATP hydrolysis with the unwinding of duplex DNA by translocating in the 3'-5' direction.</text>
        <dbReference type="EC" id="5.6.2.4"/>
    </reaction>
</comment>
<dbReference type="EMBL" id="JAACJM010000027">
    <property type="protein sequence ID" value="KAF5365460.1"/>
    <property type="molecule type" value="Genomic_DNA"/>
</dbReference>
<evidence type="ECO:0000256" key="2">
    <source>
        <dbReference type="ARBA" id="ARBA00023125"/>
    </source>
</evidence>
<dbReference type="GO" id="GO:0005694">
    <property type="term" value="C:chromosome"/>
    <property type="evidence" value="ECO:0007669"/>
    <property type="project" value="TreeGrafter"/>
</dbReference>
<comment type="similarity">
    <text evidence="1">Belongs to the helicase family. RecQ subfamily.</text>
</comment>
<evidence type="ECO:0000313" key="8">
    <source>
        <dbReference type="Proteomes" id="UP000559256"/>
    </source>
</evidence>
<evidence type="ECO:0000259" key="6">
    <source>
        <dbReference type="PROSITE" id="PS51192"/>
    </source>
</evidence>
<dbReference type="EC" id="5.6.2.4" evidence="5"/>
<dbReference type="GO" id="GO:0043138">
    <property type="term" value="F:3'-5' DNA helicase activity"/>
    <property type="evidence" value="ECO:0007669"/>
    <property type="project" value="UniProtKB-EC"/>
</dbReference>
<dbReference type="OrthoDB" id="3260945at2759"/>
<dbReference type="PANTHER" id="PTHR13710">
    <property type="entry name" value="DNA HELICASE RECQ FAMILY MEMBER"/>
    <property type="match status" value="1"/>
</dbReference>
<name>A0A8H5GIS1_9AGAR</name>
<dbReference type="GO" id="GO:0003677">
    <property type="term" value="F:DNA binding"/>
    <property type="evidence" value="ECO:0007669"/>
    <property type="project" value="UniProtKB-KW"/>
</dbReference>
<dbReference type="SUPFAM" id="SSF52540">
    <property type="entry name" value="P-loop containing nucleoside triphosphate hydrolases"/>
    <property type="match status" value="1"/>
</dbReference>
<dbReference type="GO" id="GO:0009378">
    <property type="term" value="F:four-way junction helicase activity"/>
    <property type="evidence" value="ECO:0007669"/>
    <property type="project" value="TreeGrafter"/>
</dbReference>
<feature type="domain" description="Helicase ATP-binding" evidence="6">
    <location>
        <begin position="39"/>
        <end position="183"/>
    </location>
</feature>
<evidence type="ECO:0000256" key="3">
    <source>
        <dbReference type="ARBA" id="ARBA00023235"/>
    </source>
</evidence>
<dbReference type="InterPro" id="IPR011545">
    <property type="entry name" value="DEAD/DEAH_box_helicase_dom"/>
</dbReference>
<dbReference type="InterPro" id="IPR014001">
    <property type="entry name" value="Helicase_ATP-bd"/>
</dbReference>
<reference evidence="7 8" key="1">
    <citation type="journal article" date="2020" name="ISME J.">
        <title>Uncovering the hidden diversity of litter-decomposition mechanisms in mushroom-forming fungi.</title>
        <authorList>
            <person name="Floudas D."/>
            <person name="Bentzer J."/>
            <person name="Ahren D."/>
            <person name="Johansson T."/>
            <person name="Persson P."/>
            <person name="Tunlid A."/>
        </authorList>
    </citation>
    <scope>NUCLEOTIDE SEQUENCE [LARGE SCALE GENOMIC DNA]</scope>
    <source>
        <strain evidence="7 8">CBS 291.85</strain>
    </source>
</reference>